<dbReference type="InterPro" id="IPR044725">
    <property type="entry name" value="CBSX3_CBS_dom"/>
</dbReference>
<feature type="domain" description="CBS" evidence="3">
    <location>
        <begin position="81"/>
        <end position="136"/>
    </location>
</feature>
<accession>A0A6I4U4E3</accession>
<gene>
    <name evidence="4" type="ORF">GRI68_11630</name>
</gene>
<dbReference type="EMBL" id="WTYR01000001">
    <property type="protein sequence ID" value="MXP10828.1"/>
    <property type="molecule type" value="Genomic_DNA"/>
</dbReference>
<dbReference type="InterPro" id="IPR000644">
    <property type="entry name" value="CBS_dom"/>
</dbReference>
<proteinExistence type="predicted"/>
<comment type="caution">
    <text evidence="4">The sequence shown here is derived from an EMBL/GenBank/DDBJ whole genome shotgun (WGS) entry which is preliminary data.</text>
</comment>
<sequence>MQISHLLADRSVDDIIACTAQDSVRDAVARLAGKRIGAMPVLGSAEGEGVELLGVFSERDVIYRLAEEGSPCLDRPVASVMSAPAITATPDMTVDEAQGLMTRRRIRHLPVVDGRELSGFISIGDLVKSKIGEVESEAEAMRSYIQSS</sequence>
<dbReference type="Proteomes" id="UP000429229">
    <property type="component" value="Unassembled WGS sequence"/>
</dbReference>
<evidence type="ECO:0000313" key="5">
    <source>
        <dbReference type="Proteomes" id="UP000429229"/>
    </source>
</evidence>
<name>A0A6I4U4E3_9SPHN</name>
<dbReference type="Pfam" id="PF00571">
    <property type="entry name" value="CBS"/>
    <property type="match status" value="2"/>
</dbReference>
<dbReference type="InterPro" id="IPR051257">
    <property type="entry name" value="Diverse_CBS-Domain"/>
</dbReference>
<feature type="domain" description="CBS" evidence="3">
    <location>
        <begin position="8"/>
        <end position="72"/>
    </location>
</feature>
<dbReference type="PANTHER" id="PTHR43080:SF2">
    <property type="entry name" value="CBS DOMAIN-CONTAINING PROTEIN"/>
    <property type="match status" value="1"/>
</dbReference>
<dbReference type="SMART" id="SM00116">
    <property type="entry name" value="CBS"/>
    <property type="match status" value="2"/>
</dbReference>
<keyword evidence="5" id="KW-1185">Reference proteome</keyword>
<dbReference type="AlphaFoldDB" id="A0A6I4U4E3"/>
<evidence type="ECO:0000313" key="4">
    <source>
        <dbReference type="EMBL" id="MXP10828.1"/>
    </source>
</evidence>
<dbReference type="CDD" id="cd04623">
    <property type="entry name" value="CBS_pair_bac_euk"/>
    <property type="match status" value="1"/>
</dbReference>
<dbReference type="PANTHER" id="PTHR43080">
    <property type="entry name" value="CBS DOMAIN-CONTAINING PROTEIN CBSX3, MITOCHONDRIAL"/>
    <property type="match status" value="1"/>
</dbReference>
<dbReference type="SUPFAM" id="SSF54631">
    <property type="entry name" value="CBS-domain pair"/>
    <property type="match status" value="1"/>
</dbReference>
<protein>
    <submittedName>
        <fullName evidence="4">CBS domain-containing protein</fullName>
    </submittedName>
</protein>
<evidence type="ECO:0000256" key="1">
    <source>
        <dbReference type="ARBA" id="ARBA00023122"/>
    </source>
</evidence>
<keyword evidence="1 2" id="KW-0129">CBS domain</keyword>
<dbReference type="InterPro" id="IPR046342">
    <property type="entry name" value="CBS_dom_sf"/>
</dbReference>
<dbReference type="PROSITE" id="PS51371">
    <property type="entry name" value="CBS"/>
    <property type="match status" value="2"/>
</dbReference>
<dbReference type="OrthoDB" id="9807125at2"/>
<reference evidence="4 5" key="1">
    <citation type="submission" date="2019-12" db="EMBL/GenBank/DDBJ databases">
        <title>Genomic-based taxomic classification of the family Erythrobacteraceae.</title>
        <authorList>
            <person name="Xu L."/>
        </authorList>
    </citation>
    <scope>NUCLEOTIDE SEQUENCE [LARGE SCALE GENOMIC DNA]</scope>
    <source>
        <strain evidence="4 5">LMG 29519</strain>
    </source>
</reference>
<evidence type="ECO:0000259" key="3">
    <source>
        <dbReference type="PROSITE" id="PS51371"/>
    </source>
</evidence>
<organism evidence="4 5">
    <name type="scientific">Alteriqipengyuania halimionae</name>
    <dbReference type="NCBI Taxonomy" id="1926630"/>
    <lineage>
        <taxon>Bacteria</taxon>
        <taxon>Pseudomonadati</taxon>
        <taxon>Pseudomonadota</taxon>
        <taxon>Alphaproteobacteria</taxon>
        <taxon>Sphingomonadales</taxon>
        <taxon>Erythrobacteraceae</taxon>
        <taxon>Alteriqipengyuania</taxon>
    </lineage>
</organism>
<evidence type="ECO:0000256" key="2">
    <source>
        <dbReference type="PROSITE-ProRule" id="PRU00703"/>
    </source>
</evidence>
<dbReference type="RefSeq" id="WP_160617391.1">
    <property type="nucleotide sequence ID" value="NZ_WTYR01000001.1"/>
</dbReference>
<dbReference type="Gene3D" id="3.10.580.10">
    <property type="entry name" value="CBS-domain"/>
    <property type="match status" value="1"/>
</dbReference>